<reference evidence="5 6" key="1">
    <citation type="submission" date="2018-06" db="EMBL/GenBank/DDBJ databases">
        <title>Genomic Encyclopedia of Archaeal and Bacterial Type Strains, Phase II (KMG-II): from individual species to whole genera.</title>
        <authorList>
            <person name="Goeker M."/>
        </authorList>
    </citation>
    <scope>NUCLEOTIDE SEQUENCE [LARGE SCALE GENOMIC DNA]</scope>
    <source>
        <strain evidence="5 6">DSM 17205</strain>
    </source>
</reference>
<name>A0ABX5Q0R8_9FLAO</name>
<feature type="domain" description="Gliding motility-associated protein GldM first immunoglobulin-like" evidence="3">
    <location>
        <begin position="221"/>
        <end position="324"/>
    </location>
</feature>
<evidence type="ECO:0000259" key="3">
    <source>
        <dbReference type="Pfam" id="PF21601"/>
    </source>
</evidence>
<dbReference type="InterPro" id="IPR019859">
    <property type="entry name" value="Motility-assoc_prot_GldM"/>
</dbReference>
<dbReference type="NCBIfam" id="TIGR03517">
    <property type="entry name" value="GldM_gliding"/>
    <property type="match status" value="1"/>
</dbReference>
<dbReference type="InterPro" id="IPR022720">
    <property type="entry name" value="Motility-assoc_prot_GldM_N"/>
</dbReference>
<evidence type="ECO:0000313" key="5">
    <source>
        <dbReference type="EMBL" id="PZX43665.1"/>
    </source>
</evidence>
<evidence type="ECO:0000313" key="6">
    <source>
        <dbReference type="Proteomes" id="UP000248584"/>
    </source>
</evidence>
<dbReference type="InterPro" id="IPR048406">
    <property type="entry name" value="GldM_Ig-like-2"/>
</dbReference>
<evidence type="ECO:0000259" key="4">
    <source>
        <dbReference type="Pfam" id="PF21602"/>
    </source>
</evidence>
<dbReference type="EMBL" id="QKZR01000001">
    <property type="protein sequence ID" value="PZX43665.1"/>
    <property type="molecule type" value="Genomic_DNA"/>
</dbReference>
<protein>
    <submittedName>
        <fullName evidence="5">Gliding motility-associated protein GldM</fullName>
    </submittedName>
</protein>
<feature type="domain" description="Gliding motility-associated protein GldM N-terminal" evidence="2">
    <location>
        <begin position="31"/>
        <end position="217"/>
    </location>
</feature>
<feature type="domain" description="Gliding motility-associated protein GldM second immunoglobulin-like" evidence="4">
    <location>
        <begin position="329"/>
        <end position="408"/>
    </location>
</feature>
<evidence type="ECO:0000259" key="2">
    <source>
        <dbReference type="Pfam" id="PF12081"/>
    </source>
</evidence>
<sequence length="514" mass="55538">MAGGKQSPRQKMINLMYLVFIAMLALNMSKEVLTAFGLLNVNIEESNAAATAKNNAAMAGLTQLASEQPKQYGDAKLKGEKVDQISKEYFNYLEGLKNEMEGTVDDSEDYAVMDKGDFLDVKFLKGGKITPEGQEFLDRMTGYRDAIKETIPNNTGLANELDEKFTPEPVENRDGVMVPYLDYNYKGYPLIASIAKVTLLQSEVKNIETQVLAGLISSEQASALSVTKLTTLLEQPKSAYYNGETFDGSIVLGKKDPTFKPKRVELKLDGRNLTQGKDFEISEGRIDLKVGAGSPGDHKITGALIFEEGGKEESITVEQSFATIPKPNSATIAADKMNVVYRGVPNPMTISFAGVSGNNVNASAPGLTRKSGDSYVMNPGSGTSVKINVTAKLSTGESVSDSKEFRIKNLPRPTGMVSKAYENVRKTRSNLAISTVSAEFLDFDFDLTPRVTGFLFKVPGQPSVPVTGTKLSGTAVNVLNKARKGDLVQFANIKAVLPGVNVKSVSDVTVEITD</sequence>
<evidence type="ECO:0000259" key="1">
    <source>
        <dbReference type="Pfam" id="PF12080"/>
    </source>
</evidence>
<dbReference type="InterPro" id="IPR022719">
    <property type="entry name" value="Motility-assoc_prot_GldM_C"/>
</dbReference>
<gene>
    <name evidence="5" type="ORF">LX97_00667</name>
</gene>
<keyword evidence="6" id="KW-1185">Reference proteome</keyword>
<dbReference type="Pfam" id="PF21601">
    <property type="entry name" value="GldM_2nd"/>
    <property type="match status" value="1"/>
</dbReference>
<feature type="domain" description="Gliding motility-associated protein GldM C-terminal" evidence="1">
    <location>
        <begin position="411"/>
        <end position="512"/>
    </location>
</feature>
<dbReference type="Pfam" id="PF21602">
    <property type="entry name" value="GldM_3rd"/>
    <property type="match status" value="1"/>
</dbReference>
<dbReference type="RefSeq" id="WP_041566920.1">
    <property type="nucleotide sequence ID" value="NZ_QKZR01000001.1"/>
</dbReference>
<dbReference type="InterPro" id="IPR048405">
    <property type="entry name" value="GldM_Ig-like-1"/>
</dbReference>
<organism evidence="5 6">
    <name type="scientific">Nonlabens dokdonensis</name>
    <dbReference type="NCBI Taxonomy" id="328515"/>
    <lineage>
        <taxon>Bacteria</taxon>
        <taxon>Pseudomonadati</taxon>
        <taxon>Bacteroidota</taxon>
        <taxon>Flavobacteriia</taxon>
        <taxon>Flavobacteriales</taxon>
        <taxon>Flavobacteriaceae</taxon>
        <taxon>Nonlabens</taxon>
    </lineage>
</organism>
<dbReference type="Proteomes" id="UP000248584">
    <property type="component" value="Unassembled WGS sequence"/>
</dbReference>
<dbReference type="Pfam" id="PF12081">
    <property type="entry name" value="GldM_1st"/>
    <property type="match status" value="1"/>
</dbReference>
<dbReference type="Pfam" id="PF12080">
    <property type="entry name" value="GldM_4th"/>
    <property type="match status" value="1"/>
</dbReference>
<proteinExistence type="predicted"/>
<comment type="caution">
    <text evidence="5">The sequence shown here is derived from an EMBL/GenBank/DDBJ whole genome shotgun (WGS) entry which is preliminary data.</text>
</comment>
<accession>A0ABX5Q0R8</accession>